<feature type="chain" id="PRO_5003197891" description="GPI-anchored cell wall organization protein Ecm33" evidence="7">
    <location>
        <begin position="21"/>
        <end position="394"/>
    </location>
</feature>
<dbReference type="Gene3D" id="3.80.20.20">
    <property type="entry name" value="Receptor L-domain"/>
    <property type="match status" value="2"/>
</dbReference>
<evidence type="ECO:0000256" key="5">
    <source>
        <dbReference type="ARBA" id="ARBA00023180"/>
    </source>
</evidence>
<organism evidence="9">
    <name type="scientific">Leptosphaeria maculans (strain JN3 / isolate v23.1.3 / race Av1-4-5-6-7-8)</name>
    <name type="common">Blackleg fungus</name>
    <name type="synonym">Phoma lingam</name>
    <dbReference type="NCBI Taxonomy" id="985895"/>
    <lineage>
        <taxon>Eukaryota</taxon>
        <taxon>Fungi</taxon>
        <taxon>Dikarya</taxon>
        <taxon>Ascomycota</taxon>
        <taxon>Pezizomycotina</taxon>
        <taxon>Dothideomycetes</taxon>
        <taxon>Pleosporomycetidae</taxon>
        <taxon>Pleosporales</taxon>
        <taxon>Pleosporineae</taxon>
        <taxon>Leptosphaeriaceae</taxon>
        <taxon>Plenodomus</taxon>
        <taxon>Plenodomus lingam/Leptosphaeria maculans species complex</taxon>
    </lineage>
</organism>
<protein>
    <recommendedName>
        <fullName evidence="10">GPI-anchored cell wall organization protein Ecm33</fullName>
    </recommendedName>
</protein>
<feature type="compositionally biased region" description="Basic and acidic residues" evidence="6">
    <location>
        <begin position="348"/>
        <end position="359"/>
    </location>
</feature>
<dbReference type="OMA" id="WANNITF"/>
<evidence type="ECO:0000256" key="4">
    <source>
        <dbReference type="ARBA" id="ARBA00022729"/>
    </source>
</evidence>
<reference evidence="9" key="1">
    <citation type="journal article" date="2011" name="Nat. Commun.">
        <title>Effector diversification within compartments of the Leptosphaeria maculans genome affected by Repeat-Induced Point mutations.</title>
        <authorList>
            <person name="Rouxel T."/>
            <person name="Grandaubert J."/>
            <person name="Hane J.K."/>
            <person name="Hoede C."/>
            <person name="van de Wouw A.P."/>
            <person name="Couloux A."/>
            <person name="Dominguez V."/>
            <person name="Anthouard V."/>
            <person name="Bally P."/>
            <person name="Bourras S."/>
            <person name="Cozijnsen A.J."/>
            <person name="Ciuffetti L.M."/>
            <person name="Degrave A."/>
            <person name="Dilmaghani A."/>
            <person name="Duret L."/>
            <person name="Fudal I."/>
            <person name="Goodwin S.B."/>
            <person name="Gout L."/>
            <person name="Glaser N."/>
            <person name="Linglin J."/>
            <person name="Kema G.H.J."/>
            <person name="Lapalu N."/>
            <person name="Lawrence C.B."/>
            <person name="May K."/>
            <person name="Meyer M."/>
            <person name="Ollivier B."/>
            <person name="Poulain J."/>
            <person name="Schoch C.L."/>
            <person name="Simon A."/>
            <person name="Spatafora J.W."/>
            <person name="Stachowiak A."/>
            <person name="Turgeon B.G."/>
            <person name="Tyler B.M."/>
            <person name="Vincent D."/>
            <person name="Weissenbach J."/>
            <person name="Amselem J."/>
            <person name="Quesneville H."/>
            <person name="Oliver R.P."/>
            <person name="Wincker P."/>
            <person name="Balesdent M.-H."/>
            <person name="Howlett B.J."/>
        </authorList>
    </citation>
    <scope>NUCLEOTIDE SEQUENCE [LARGE SCALE GENOMIC DNA]</scope>
    <source>
        <strain evidence="9">JN3 / isolate v23.1.3 / race Av1-4-5-6-7-8</strain>
    </source>
</reference>
<dbReference type="GeneID" id="13284370"/>
<proteinExistence type="predicted"/>
<dbReference type="eggNOG" id="ENOG502QUZC">
    <property type="taxonomic scope" value="Eukaryota"/>
</dbReference>
<evidence type="ECO:0000313" key="9">
    <source>
        <dbReference type="Proteomes" id="UP000002668"/>
    </source>
</evidence>
<name>E5R4U8_LEPMJ</name>
<keyword evidence="2" id="KW-0134">Cell wall</keyword>
<dbReference type="InterPro" id="IPR051648">
    <property type="entry name" value="CWI-Assembly_Regulator"/>
</dbReference>
<dbReference type="GO" id="GO:0009277">
    <property type="term" value="C:fungal-type cell wall"/>
    <property type="evidence" value="ECO:0007669"/>
    <property type="project" value="TreeGrafter"/>
</dbReference>
<dbReference type="GO" id="GO:0031505">
    <property type="term" value="P:fungal-type cell wall organization"/>
    <property type="evidence" value="ECO:0007669"/>
    <property type="project" value="TreeGrafter"/>
</dbReference>
<evidence type="ECO:0000256" key="6">
    <source>
        <dbReference type="SAM" id="MobiDB-lite"/>
    </source>
</evidence>
<dbReference type="STRING" id="985895.E5R4U8"/>
<comment type="subcellular location">
    <subcellularLocation>
        <location evidence="1">Secreted</location>
        <location evidence="1">Cell wall</location>
    </subcellularLocation>
</comment>
<keyword evidence="3" id="KW-0964">Secreted</keyword>
<dbReference type="VEuPathDB" id="FungiDB:LEMA_P049270.1"/>
<dbReference type="FunCoup" id="E5R4U8">
    <property type="interactions" value="119"/>
</dbReference>
<dbReference type="PANTHER" id="PTHR31018">
    <property type="entry name" value="SPORULATION-SPECIFIC PROTEIN-RELATED"/>
    <property type="match status" value="1"/>
</dbReference>
<dbReference type="OrthoDB" id="536881at2759"/>
<dbReference type="PANTHER" id="PTHR31018:SF3">
    <property type="entry name" value="RECEPTOR PROTEIN-TYROSINE KINASE"/>
    <property type="match status" value="1"/>
</dbReference>
<dbReference type="GO" id="GO:0009986">
    <property type="term" value="C:cell surface"/>
    <property type="evidence" value="ECO:0007669"/>
    <property type="project" value="TreeGrafter"/>
</dbReference>
<evidence type="ECO:0008006" key="10">
    <source>
        <dbReference type="Google" id="ProtNLM"/>
    </source>
</evidence>
<dbReference type="Proteomes" id="UP000002668">
    <property type="component" value="Genome"/>
</dbReference>
<sequence length="394" mass="41121">MPSMLKFVVPALAAASGAYAACSVSATTTLENAADATAIATCTTFSGSIAVATATTDDIVISGVKKLTGNLVAIDNPNMKRLSAGDLETLDGEMHLDGLTALRAVDFPKLKMIDSIKWNALPNLQTIGFTAEVEEAEKVDIQNTGLRSLKGINIQEVDTVFIANNGYIDEIAMQLGNVSTSLTLADNNENVKVQLPNLIWASNLTFRFCGSVDLPSLQTLNGSLGLYNNGFESFSAPNLTSVGQALAFVANDKLSNLTFPLLTKIQGNLQIANNSALQTIDGFPGLESIGGAFDMSGNMSKVETPKLNDVAGAFNLQSTDNVTAACAFYKPLKDKKLIRGGYFCRGKVEDPGQEGHRPTDQSGSNSGNGQTGAASSSAVNGALGLAALAAVLLI</sequence>
<dbReference type="InterPro" id="IPR036941">
    <property type="entry name" value="Rcpt_L-dom_sf"/>
</dbReference>
<accession>E5R4U8</accession>
<dbReference type="Pfam" id="PF12454">
    <property type="entry name" value="Ecm33"/>
    <property type="match status" value="1"/>
</dbReference>
<evidence type="ECO:0000256" key="1">
    <source>
        <dbReference type="ARBA" id="ARBA00004191"/>
    </source>
</evidence>
<feature type="signal peptide" evidence="7">
    <location>
        <begin position="1"/>
        <end position="20"/>
    </location>
</feature>
<feature type="compositionally biased region" description="Low complexity" evidence="6">
    <location>
        <begin position="361"/>
        <end position="373"/>
    </location>
</feature>
<keyword evidence="9" id="KW-1185">Reference proteome</keyword>
<feature type="region of interest" description="Disordered" evidence="6">
    <location>
        <begin position="348"/>
        <end position="373"/>
    </location>
</feature>
<dbReference type="HOGENOM" id="CLU_035846_0_1_1"/>
<dbReference type="SUPFAM" id="SSF52058">
    <property type="entry name" value="L domain-like"/>
    <property type="match status" value="2"/>
</dbReference>
<evidence type="ECO:0000256" key="7">
    <source>
        <dbReference type="SAM" id="SignalP"/>
    </source>
</evidence>
<gene>
    <name evidence="8" type="ORF">LEMA_P049270.1</name>
</gene>
<dbReference type="GO" id="GO:0005886">
    <property type="term" value="C:plasma membrane"/>
    <property type="evidence" value="ECO:0007669"/>
    <property type="project" value="TreeGrafter"/>
</dbReference>
<dbReference type="InParanoid" id="E5R4U8"/>
<keyword evidence="4 7" id="KW-0732">Signal</keyword>
<evidence type="ECO:0000313" key="8">
    <source>
        <dbReference type="EMBL" id="CBX92221.1"/>
    </source>
</evidence>
<dbReference type="EMBL" id="FP929083">
    <property type="protein sequence ID" value="CBX92221.1"/>
    <property type="molecule type" value="Genomic_DNA"/>
</dbReference>
<evidence type="ECO:0000256" key="3">
    <source>
        <dbReference type="ARBA" id="ARBA00022525"/>
    </source>
</evidence>
<keyword evidence="5" id="KW-0325">Glycoprotein</keyword>
<evidence type="ECO:0000256" key="2">
    <source>
        <dbReference type="ARBA" id="ARBA00022512"/>
    </source>
</evidence>
<dbReference type="AlphaFoldDB" id="E5R4U8"/>